<keyword evidence="3" id="KW-1185">Reference proteome</keyword>
<reference evidence="2 3" key="1">
    <citation type="submission" date="2023-09" db="EMBL/GenBank/DDBJ databases">
        <authorList>
            <person name="Rey-Velasco X."/>
        </authorList>
    </citation>
    <scope>NUCLEOTIDE SEQUENCE [LARGE SCALE GENOMIC DNA]</scope>
    <source>
        <strain evidence="2 3">W332</strain>
    </source>
</reference>
<evidence type="ECO:0000313" key="3">
    <source>
        <dbReference type="Proteomes" id="UP001259492"/>
    </source>
</evidence>
<dbReference type="Gene3D" id="2.120.10.30">
    <property type="entry name" value="TolB, C-terminal domain"/>
    <property type="match status" value="1"/>
</dbReference>
<dbReference type="SUPFAM" id="SSF50956">
    <property type="entry name" value="Thermostable phytase (3-phytase)"/>
    <property type="match status" value="1"/>
</dbReference>
<evidence type="ECO:0000313" key="2">
    <source>
        <dbReference type="EMBL" id="MDT0558234.1"/>
    </source>
</evidence>
<accession>A0ABU2YJ84</accession>
<dbReference type="InterPro" id="IPR011042">
    <property type="entry name" value="6-blade_b-propeller_TolB-like"/>
</dbReference>
<dbReference type="RefSeq" id="WP_311427000.1">
    <property type="nucleotide sequence ID" value="NZ_JAVRIA010000002.1"/>
</dbReference>
<sequence length="326" mass="36514">MSCKKNSLPVIEPVLRTELIPHDTDDPAIWVNISNPENSIVFGTDKDEINGGVYAFNLDGKIIKGKSITNISYPNNVDVAYNFKLNDSTKTDVLAFTERGKNQIRLFSVPDMKMLDNGGFKVFEDETDIAFKRPMGIAFYTDVKTESTYVIVSRKEGSKTNYLYQYAIECDSTGIQSKLVRKFGAFSGKKEIEAIAVDEELGFVYYSDEGHCVRKYYANPDKGNEEIACFGADYFRDDIEGIAIVKYENNSGFLVVSDQQNHSFSIFDRNTNAFIKAINLGTVETDGCEVTTVNLGSKFPNGLFVSMTDSKEFLFHELGNLNLSKD</sequence>
<organism evidence="2 3">
    <name type="scientific">Microcosmobacter mediterraneus</name>
    <dbReference type="NCBI Taxonomy" id="3075607"/>
    <lineage>
        <taxon>Bacteria</taxon>
        <taxon>Pseudomonadati</taxon>
        <taxon>Bacteroidota</taxon>
        <taxon>Flavobacteriia</taxon>
        <taxon>Flavobacteriales</taxon>
        <taxon>Flavobacteriaceae</taxon>
        <taxon>Microcosmobacter</taxon>
    </lineage>
</organism>
<name>A0ABU2YJ84_9FLAO</name>
<comment type="caution">
    <text evidence="2">The sequence shown here is derived from an EMBL/GenBank/DDBJ whole genome shotgun (WGS) entry which is preliminary data.</text>
</comment>
<proteinExistence type="predicted"/>
<gene>
    <name evidence="2" type="ORF">RM697_06235</name>
</gene>
<dbReference type="Pfam" id="PF02333">
    <property type="entry name" value="Phytase"/>
    <property type="match status" value="1"/>
</dbReference>
<feature type="domain" description="BPP" evidence="1">
    <location>
        <begin position="1"/>
        <end position="326"/>
    </location>
</feature>
<evidence type="ECO:0000259" key="1">
    <source>
        <dbReference type="PROSITE" id="PS51662"/>
    </source>
</evidence>
<protein>
    <submittedName>
        <fullName evidence="2">Phytase</fullName>
    </submittedName>
</protein>
<dbReference type="PROSITE" id="PS51662">
    <property type="entry name" value="BP_PHYTASE"/>
    <property type="match status" value="1"/>
</dbReference>
<dbReference type="InterPro" id="IPR003431">
    <property type="entry name" value="B-propeller_Phytase"/>
</dbReference>
<dbReference type="Proteomes" id="UP001259492">
    <property type="component" value="Unassembled WGS sequence"/>
</dbReference>
<dbReference type="EMBL" id="JAVRIA010000002">
    <property type="protein sequence ID" value="MDT0558234.1"/>
    <property type="molecule type" value="Genomic_DNA"/>
</dbReference>